<gene>
    <name evidence="3" type="ORF">CBR_g32301</name>
</gene>
<comment type="caution">
    <text evidence="3">The sequence shown here is derived from an EMBL/GenBank/DDBJ whole genome shotgun (WGS) entry which is preliminary data.</text>
</comment>
<sequence>MIKDVYPLPRIDELLDAIGSARFFSKFDVRHGFHHRLVRNEDRPKTAFVLFEGTWQWVRCPMGICNAPATFQRAMNMAFRKFVLKTRLTQSIINYCVIVYMDDIMVYSSSYEGHLQYIEWTLHALRDVGFKVALEKCQFFLTTISFLGHVVTDHGLRPEPQKVAAVRDAPVPTTITQVRAFLGLVSYYQRFIKGFAAIVEGDLLGFLFGSVRPGHRQLIVQELVVPLAQLVDDLSLDIVSQGDESLAPHVLTRTLAPYLQWTACLEEPGSESALPSRQEYLKPSGIINLAFYPKQDTSEKAVEEEEEEATEEKGDVEEETSEEGSYSEHSEGEQSEEEEEEEEEEDEEEEAGSEWEALPEEEARTGTEAEDPEAASKREEIAAGKNQLEFASEANLRINDDPTWDPEPPKPEDGDPATAAPSASRRRRSRSPSSSMYRCGGSAFVPGHYLAVPLTTSPSVRSLPPSPSLANPSLPIPSTTSTPPASPSPSIPILPFNVQPPRSVCMSFCLVRRGSRATQ</sequence>
<dbReference type="PANTHER" id="PTHR33064:SF37">
    <property type="entry name" value="RIBONUCLEASE H"/>
    <property type="match status" value="1"/>
</dbReference>
<feature type="compositionally biased region" description="Acidic residues" evidence="1">
    <location>
        <begin position="333"/>
        <end position="360"/>
    </location>
</feature>
<feature type="domain" description="Reverse transcriptase" evidence="2">
    <location>
        <begin position="1"/>
        <end position="151"/>
    </location>
</feature>
<dbReference type="Proteomes" id="UP000265515">
    <property type="component" value="Unassembled WGS sequence"/>
</dbReference>
<evidence type="ECO:0000313" key="3">
    <source>
        <dbReference type="EMBL" id="GBG59288.1"/>
    </source>
</evidence>
<evidence type="ECO:0000256" key="1">
    <source>
        <dbReference type="SAM" id="MobiDB-lite"/>
    </source>
</evidence>
<dbReference type="AlphaFoldDB" id="A0A388JND4"/>
<keyword evidence="4" id="KW-1185">Reference proteome</keyword>
<dbReference type="Gene3D" id="3.10.10.10">
    <property type="entry name" value="HIV Type 1 Reverse Transcriptase, subunit A, domain 1"/>
    <property type="match status" value="1"/>
</dbReference>
<organism evidence="3 4">
    <name type="scientific">Chara braunii</name>
    <name type="common">Braun's stonewort</name>
    <dbReference type="NCBI Taxonomy" id="69332"/>
    <lineage>
        <taxon>Eukaryota</taxon>
        <taxon>Viridiplantae</taxon>
        <taxon>Streptophyta</taxon>
        <taxon>Charophyceae</taxon>
        <taxon>Charales</taxon>
        <taxon>Characeae</taxon>
        <taxon>Chara</taxon>
    </lineage>
</organism>
<dbReference type="Pfam" id="PF00078">
    <property type="entry name" value="RVT_1"/>
    <property type="match status" value="1"/>
</dbReference>
<dbReference type="Gene3D" id="3.30.70.270">
    <property type="match status" value="2"/>
</dbReference>
<evidence type="ECO:0000259" key="2">
    <source>
        <dbReference type="PROSITE" id="PS50878"/>
    </source>
</evidence>
<dbReference type="SUPFAM" id="SSF56672">
    <property type="entry name" value="DNA/RNA polymerases"/>
    <property type="match status" value="1"/>
</dbReference>
<dbReference type="EMBL" id="BFEA01000003">
    <property type="protein sequence ID" value="GBG59288.1"/>
    <property type="molecule type" value="Genomic_DNA"/>
</dbReference>
<name>A0A388JND4_CHABU</name>
<feature type="compositionally biased region" description="Acidic residues" evidence="1">
    <location>
        <begin position="302"/>
        <end position="322"/>
    </location>
</feature>
<dbReference type="Gramene" id="GBG59288">
    <property type="protein sequence ID" value="GBG59288"/>
    <property type="gene ID" value="CBR_g32301"/>
</dbReference>
<evidence type="ECO:0000313" key="4">
    <source>
        <dbReference type="Proteomes" id="UP000265515"/>
    </source>
</evidence>
<dbReference type="PROSITE" id="PS50878">
    <property type="entry name" value="RT_POL"/>
    <property type="match status" value="1"/>
</dbReference>
<feature type="region of interest" description="Disordered" evidence="1">
    <location>
        <begin position="455"/>
        <end position="496"/>
    </location>
</feature>
<dbReference type="CDD" id="cd01647">
    <property type="entry name" value="RT_LTR"/>
    <property type="match status" value="1"/>
</dbReference>
<proteinExistence type="predicted"/>
<dbReference type="PANTHER" id="PTHR33064">
    <property type="entry name" value="POL PROTEIN"/>
    <property type="match status" value="1"/>
</dbReference>
<dbReference type="InterPro" id="IPR051320">
    <property type="entry name" value="Viral_Replic_Matur_Polypro"/>
</dbReference>
<dbReference type="InterPro" id="IPR043502">
    <property type="entry name" value="DNA/RNA_pol_sf"/>
</dbReference>
<feature type="compositionally biased region" description="Low complexity" evidence="1">
    <location>
        <begin position="455"/>
        <end position="483"/>
    </location>
</feature>
<feature type="region of interest" description="Disordered" evidence="1">
    <location>
        <begin position="295"/>
        <end position="438"/>
    </location>
</feature>
<dbReference type="InterPro" id="IPR043128">
    <property type="entry name" value="Rev_trsase/Diguanyl_cyclase"/>
</dbReference>
<dbReference type="InterPro" id="IPR000477">
    <property type="entry name" value="RT_dom"/>
</dbReference>
<accession>A0A388JND4</accession>
<dbReference type="OrthoDB" id="2286242at2759"/>
<protein>
    <recommendedName>
        <fullName evidence="2">Reverse transcriptase domain-containing protein</fullName>
    </recommendedName>
</protein>
<reference evidence="3 4" key="1">
    <citation type="journal article" date="2018" name="Cell">
        <title>The Chara Genome: Secondary Complexity and Implications for Plant Terrestrialization.</title>
        <authorList>
            <person name="Nishiyama T."/>
            <person name="Sakayama H."/>
            <person name="Vries J.D."/>
            <person name="Buschmann H."/>
            <person name="Saint-Marcoux D."/>
            <person name="Ullrich K.K."/>
            <person name="Haas F.B."/>
            <person name="Vanderstraeten L."/>
            <person name="Becker D."/>
            <person name="Lang D."/>
            <person name="Vosolsobe S."/>
            <person name="Rombauts S."/>
            <person name="Wilhelmsson P.K.I."/>
            <person name="Janitza P."/>
            <person name="Kern R."/>
            <person name="Heyl A."/>
            <person name="Rumpler F."/>
            <person name="Villalobos L.I.A.C."/>
            <person name="Clay J.M."/>
            <person name="Skokan R."/>
            <person name="Toyoda A."/>
            <person name="Suzuki Y."/>
            <person name="Kagoshima H."/>
            <person name="Schijlen E."/>
            <person name="Tajeshwar N."/>
            <person name="Catarino B."/>
            <person name="Hetherington A.J."/>
            <person name="Saltykova A."/>
            <person name="Bonnot C."/>
            <person name="Breuninger H."/>
            <person name="Symeonidi A."/>
            <person name="Radhakrishnan G.V."/>
            <person name="Van Nieuwerburgh F."/>
            <person name="Deforce D."/>
            <person name="Chang C."/>
            <person name="Karol K.G."/>
            <person name="Hedrich R."/>
            <person name="Ulvskov P."/>
            <person name="Glockner G."/>
            <person name="Delwiche C.F."/>
            <person name="Petrasek J."/>
            <person name="Van de Peer Y."/>
            <person name="Friml J."/>
            <person name="Beilby M."/>
            <person name="Dolan L."/>
            <person name="Kohara Y."/>
            <person name="Sugano S."/>
            <person name="Fujiyama A."/>
            <person name="Delaux P.-M."/>
            <person name="Quint M."/>
            <person name="TheiBen G."/>
            <person name="Hagemann M."/>
            <person name="Harholt J."/>
            <person name="Dunand C."/>
            <person name="Zachgo S."/>
            <person name="Langdale J."/>
            <person name="Maumus F."/>
            <person name="Straeten D.V.D."/>
            <person name="Gould S.B."/>
            <person name="Rensing S.A."/>
        </authorList>
    </citation>
    <scope>NUCLEOTIDE SEQUENCE [LARGE SCALE GENOMIC DNA]</scope>
    <source>
        <strain evidence="3 4">S276</strain>
    </source>
</reference>